<dbReference type="PANTHER" id="PTHR11647">
    <property type="entry name" value="HYDRANTOINASE/DIHYDROPYRIMIDINASE FAMILY MEMBER"/>
    <property type="match status" value="1"/>
</dbReference>
<dbReference type="InterPro" id="IPR013108">
    <property type="entry name" value="Amidohydro_3"/>
</dbReference>
<dbReference type="CDD" id="cd01297">
    <property type="entry name" value="D-aminoacylase"/>
    <property type="match status" value="1"/>
</dbReference>
<keyword evidence="2" id="KW-0732">Signal</keyword>
<evidence type="ECO:0000256" key="1">
    <source>
        <dbReference type="SAM" id="MobiDB-lite"/>
    </source>
</evidence>
<evidence type="ECO:0000313" key="5">
    <source>
        <dbReference type="Proteomes" id="UP001556170"/>
    </source>
</evidence>
<dbReference type="InterPro" id="IPR032466">
    <property type="entry name" value="Metal_Hydrolase"/>
</dbReference>
<evidence type="ECO:0000259" key="3">
    <source>
        <dbReference type="Pfam" id="PF07969"/>
    </source>
</evidence>
<dbReference type="EMBL" id="JBFOHL010000008">
    <property type="protein sequence ID" value="MEW9624671.1"/>
    <property type="molecule type" value="Genomic_DNA"/>
</dbReference>
<dbReference type="InterPro" id="IPR011059">
    <property type="entry name" value="Metal-dep_hydrolase_composite"/>
</dbReference>
<evidence type="ECO:0000256" key="2">
    <source>
        <dbReference type="SAM" id="SignalP"/>
    </source>
</evidence>
<reference evidence="4 5" key="1">
    <citation type="submission" date="2024-06" db="EMBL/GenBank/DDBJ databases">
        <authorList>
            <person name="Woo H."/>
        </authorList>
    </citation>
    <scope>NUCLEOTIDE SEQUENCE [LARGE SCALE GENOMIC DNA]</scope>
    <source>
        <strain evidence="4 5">S2-g</strain>
    </source>
</reference>
<dbReference type="Gene3D" id="2.30.40.10">
    <property type="entry name" value="Urease, subunit C, domain 1"/>
    <property type="match status" value="1"/>
</dbReference>
<proteinExistence type="predicted"/>
<dbReference type="Gene3D" id="3.20.20.140">
    <property type="entry name" value="Metal-dependent hydrolases"/>
    <property type="match status" value="2"/>
</dbReference>
<gene>
    <name evidence="4" type="ORF">ABQJ56_10560</name>
</gene>
<organism evidence="4 5">
    <name type="scientific">Rhodanobacter geophilus</name>
    <dbReference type="NCBI Taxonomy" id="3162488"/>
    <lineage>
        <taxon>Bacteria</taxon>
        <taxon>Pseudomonadati</taxon>
        <taxon>Pseudomonadota</taxon>
        <taxon>Gammaproteobacteria</taxon>
        <taxon>Lysobacterales</taxon>
        <taxon>Rhodanobacteraceae</taxon>
        <taxon>Rhodanobacter</taxon>
    </lineage>
</organism>
<protein>
    <submittedName>
        <fullName evidence="4">Amidohydrolase family protein</fullName>
    </submittedName>
</protein>
<sequence length="569" mass="60835">MRPVARLFFIAALGLLGSGAQAASVPSYDIVIRNGRVIDGTGSPGYSADVAIKDGRIAAIGALGRVDARQVIDARGMVVTPGFIDMLDQSGHTLLVDGHAPSKIFQGVTTLFTGEGESVAPLNDTILKEEGGHTQPAWQTLDGYFRQLQGQGIAVNLGTYVGAATAREMVIGYGDRKPTPGELKQMQAIVADAMRDGAFGVSTALQYPPATYSTTPELIALAQTAASYGGIYATHMRSEGDAEMAALDEVFEIARTAHVPVEIFHLKVAGHRNWGSMPKVIAKIDAARAEGLDIRADTYAYTAWGNDLASFIPPWAHAGGTADLLARLKDPQTRARIEQDMRTPSGAWSNDWLEVPGPHAVEITSVQDPSLKALEGRRLEDVARSWHEAPIDALLDLLIRDHAATDVAVFGMSQPDVTLALRQPWVSICDDAAAQAPTGPLGQGHPHPRAYAAFSRIITEYVRKDHALTLAEAIHKMTALPAQRMGLTQRGVIRKGMWADIAVFDPAQLRAPATFEEPKQLAQGMDYVLVNGVPVIAKGKMTPALPGKVLRGPGFREGGHPSSQRTAVP</sequence>
<comment type="caution">
    <text evidence="4">The sequence shown here is derived from an EMBL/GenBank/DDBJ whole genome shotgun (WGS) entry which is preliminary data.</text>
</comment>
<keyword evidence="5" id="KW-1185">Reference proteome</keyword>
<feature type="domain" description="Amidohydrolase 3" evidence="3">
    <location>
        <begin position="70"/>
        <end position="535"/>
    </location>
</feature>
<dbReference type="SUPFAM" id="SSF51338">
    <property type="entry name" value="Composite domain of metallo-dependent hydrolases"/>
    <property type="match status" value="1"/>
</dbReference>
<feature type="chain" id="PRO_5045964877" evidence="2">
    <location>
        <begin position="23"/>
        <end position="569"/>
    </location>
</feature>
<name>A0ABV3QQP4_9GAMM</name>
<dbReference type="InterPro" id="IPR050378">
    <property type="entry name" value="Metallo-dep_Hydrolases_sf"/>
</dbReference>
<dbReference type="SUPFAM" id="SSF51556">
    <property type="entry name" value="Metallo-dependent hydrolases"/>
    <property type="match status" value="1"/>
</dbReference>
<dbReference type="Pfam" id="PF07969">
    <property type="entry name" value="Amidohydro_3"/>
    <property type="match status" value="1"/>
</dbReference>
<dbReference type="Proteomes" id="UP001556170">
    <property type="component" value="Unassembled WGS sequence"/>
</dbReference>
<accession>A0ABV3QQP4</accession>
<dbReference type="PANTHER" id="PTHR11647:SF1">
    <property type="entry name" value="COLLAPSIN RESPONSE MEDIATOR PROTEIN"/>
    <property type="match status" value="1"/>
</dbReference>
<evidence type="ECO:0000313" key="4">
    <source>
        <dbReference type="EMBL" id="MEW9624671.1"/>
    </source>
</evidence>
<feature type="signal peptide" evidence="2">
    <location>
        <begin position="1"/>
        <end position="22"/>
    </location>
</feature>
<dbReference type="RefSeq" id="WP_367844976.1">
    <property type="nucleotide sequence ID" value="NZ_JBFOHL010000008.1"/>
</dbReference>
<feature type="region of interest" description="Disordered" evidence="1">
    <location>
        <begin position="549"/>
        <end position="569"/>
    </location>
</feature>